<organism evidence="3 4">
    <name type="scientific">Magnaporthiopsis poae (strain ATCC 64411 / 73-15)</name>
    <name type="common">Kentucky bluegrass fungus</name>
    <name type="synonym">Magnaporthe poae</name>
    <dbReference type="NCBI Taxonomy" id="644358"/>
    <lineage>
        <taxon>Eukaryota</taxon>
        <taxon>Fungi</taxon>
        <taxon>Dikarya</taxon>
        <taxon>Ascomycota</taxon>
        <taxon>Pezizomycotina</taxon>
        <taxon>Sordariomycetes</taxon>
        <taxon>Sordariomycetidae</taxon>
        <taxon>Magnaporthales</taxon>
        <taxon>Magnaporthaceae</taxon>
        <taxon>Magnaporthiopsis</taxon>
    </lineage>
</organism>
<evidence type="ECO:0000313" key="4">
    <source>
        <dbReference type="Proteomes" id="UP000011715"/>
    </source>
</evidence>
<reference evidence="3" key="4">
    <citation type="journal article" date="2015" name="G3 (Bethesda)">
        <title>Genome sequences of three phytopathogenic species of the Magnaporthaceae family of fungi.</title>
        <authorList>
            <person name="Okagaki L.H."/>
            <person name="Nunes C.C."/>
            <person name="Sailsbery J."/>
            <person name="Clay B."/>
            <person name="Brown D."/>
            <person name="John T."/>
            <person name="Oh Y."/>
            <person name="Young N."/>
            <person name="Fitzgerald M."/>
            <person name="Haas B.J."/>
            <person name="Zeng Q."/>
            <person name="Young S."/>
            <person name="Adiconis X."/>
            <person name="Fan L."/>
            <person name="Levin J.Z."/>
            <person name="Mitchell T.K."/>
            <person name="Okubara P.A."/>
            <person name="Farman M.L."/>
            <person name="Kohn L.M."/>
            <person name="Birren B."/>
            <person name="Ma L.-J."/>
            <person name="Dean R.A."/>
        </authorList>
    </citation>
    <scope>NUCLEOTIDE SEQUENCE</scope>
    <source>
        <strain evidence="3">ATCC 64411 / 73-15</strain>
    </source>
</reference>
<reference evidence="2" key="1">
    <citation type="submission" date="2010-05" db="EMBL/GenBank/DDBJ databases">
        <title>The Genome Sequence of Magnaporthe poae strain ATCC 64411.</title>
        <authorList>
            <consortium name="The Broad Institute Genome Sequencing Platform"/>
            <consortium name="Broad Institute Genome Sequencing Center for Infectious Disease"/>
            <person name="Ma L.-J."/>
            <person name="Dead R."/>
            <person name="Young S."/>
            <person name="Zeng Q."/>
            <person name="Koehrsen M."/>
            <person name="Alvarado L."/>
            <person name="Berlin A."/>
            <person name="Chapman S.B."/>
            <person name="Chen Z."/>
            <person name="Freedman E."/>
            <person name="Gellesch M."/>
            <person name="Goldberg J."/>
            <person name="Griggs A."/>
            <person name="Gujja S."/>
            <person name="Heilman E.R."/>
            <person name="Heiman D."/>
            <person name="Hepburn T."/>
            <person name="Howarth C."/>
            <person name="Jen D."/>
            <person name="Larson L."/>
            <person name="Mehta T."/>
            <person name="Neiman D."/>
            <person name="Pearson M."/>
            <person name="Roberts A."/>
            <person name="Saif S."/>
            <person name="Shea T."/>
            <person name="Shenoy N."/>
            <person name="Sisk P."/>
            <person name="Stolte C."/>
            <person name="Sykes S."/>
            <person name="Walk T."/>
            <person name="White J."/>
            <person name="Yandava C."/>
            <person name="Haas B."/>
            <person name="Nusbaum C."/>
            <person name="Birren B."/>
        </authorList>
    </citation>
    <scope>NUCLEOTIDE SEQUENCE</scope>
    <source>
        <strain evidence="2">ATCC 64411</strain>
    </source>
</reference>
<reference evidence="2" key="3">
    <citation type="submission" date="2011-03" db="EMBL/GenBank/DDBJ databases">
        <title>Annotation of Magnaporthe poae ATCC 64411.</title>
        <authorList>
            <person name="Ma L.-J."/>
            <person name="Dead R."/>
            <person name="Young S.K."/>
            <person name="Zeng Q."/>
            <person name="Gargeya S."/>
            <person name="Fitzgerald M."/>
            <person name="Haas B."/>
            <person name="Abouelleil A."/>
            <person name="Alvarado L."/>
            <person name="Arachchi H.M."/>
            <person name="Berlin A."/>
            <person name="Brown A."/>
            <person name="Chapman S.B."/>
            <person name="Chen Z."/>
            <person name="Dunbar C."/>
            <person name="Freedman E."/>
            <person name="Gearin G."/>
            <person name="Gellesch M."/>
            <person name="Goldberg J."/>
            <person name="Griggs A."/>
            <person name="Gujja S."/>
            <person name="Heiman D."/>
            <person name="Howarth C."/>
            <person name="Larson L."/>
            <person name="Lui A."/>
            <person name="MacDonald P.J.P."/>
            <person name="Mehta T."/>
            <person name="Montmayeur A."/>
            <person name="Murphy C."/>
            <person name="Neiman D."/>
            <person name="Pearson M."/>
            <person name="Priest M."/>
            <person name="Roberts A."/>
            <person name="Saif S."/>
            <person name="Shea T."/>
            <person name="Shenoy N."/>
            <person name="Sisk P."/>
            <person name="Stolte C."/>
            <person name="Sykes S."/>
            <person name="Yandava C."/>
            <person name="Wortman J."/>
            <person name="Nusbaum C."/>
            <person name="Birren B."/>
        </authorList>
    </citation>
    <scope>NUCLEOTIDE SEQUENCE</scope>
    <source>
        <strain evidence="2">ATCC 64411</strain>
    </source>
</reference>
<feature type="region of interest" description="Disordered" evidence="1">
    <location>
        <begin position="1"/>
        <end position="29"/>
    </location>
</feature>
<dbReference type="AlphaFoldDB" id="A0A0C4DQD4"/>
<accession>A0A0C4DQD4</accession>
<evidence type="ECO:0000313" key="3">
    <source>
        <dbReference type="EnsemblFungi" id="MAPG_02073T0"/>
    </source>
</evidence>
<protein>
    <submittedName>
        <fullName evidence="2 3">Uncharacterized protein</fullName>
    </submittedName>
</protein>
<name>A0A0C4DQD4_MAGP6</name>
<reference evidence="4" key="2">
    <citation type="submission" date="2010-05" db="EMBL/GenBank/DDBJ databases">
        <title>The genome sequence of Magnaporthe poae strain ATCC 64411.</title>
        <authorList>
            <person name="Ma L.-J."/>
            <person name="Dead R."/>
            <person name="Young S."/>
            <person name="Zeng Q."/>
            <person name="Koehrsen M."/>
            <person name="Alvarado L."/>
            <person name="Berlin A."/>
            <person name="Chapman S.B."/>
            <person name="Chen Z."/>
            <person name="Freedman E."/>
            <person name="Gellesch M."/>
            <person name="Goldberg J."/>
            <person name="Griggs A."/>
            <person name="Gujja S."/>
            <person name="Heilman E.R."/>
            <person name="Heiman D."/>
            <person name="Hepburn T."/>
            <person name="Howarth C."/>
            <person name="Jen D."/>
            <person name="Larson L."/>
            <person name="Mehta T."/>
            <person name="Neiman D."/>
            <person name="Pearson M."/>
            <person name="Roberts A."/>
            <person name="Saif S."/>
            <person name="Shea T."/>
            <person name="Shenoy N."/>
            <person name="Sisk P."/>
            <person name="Stolte C."/>
            <person name="Sykes S."/>
            <person name="Walk T."/>
            <person name="White J."/>
            <person name="Yandava C."/>
            <person name="Haas B."/>
            <person name="Nusbaum C."/>
            <person name="Birren B."/>
        </authorList>
    </citation>
    <scope>NUCLEOTIDE SEQUENCE [LARGE SCALE GENOMIC DNA]</scope>
    <source>
        <strain evidence="4">ATCC 64411 / 73-15</strain>
    </source>
</reference>
<keyword evidence="4" id="KW-1185">Reference proteome</keyword>
<dbReference type="EMBL" id="GL876967">
    <property type="protein sequence ID" value="KLU83006.1"/>
    <property type="molecule type" value="Genomic_DNA"/>
</dbReference>
<evidence type="ECO:0000256" key="1">
    <source>
        <dbReference type="SAM" id="MobiDB-lite"/>
    </source>
</evidence>
<feature type="compositionally biased region" description="Polar residues" evidence="1">
    <location>
        <begin position="1"/>
        <end position="19"/>
    </location>
</feature>
<dbReference type="EnsemblFungi" id="MAPG_02073T0">
    <property type="protein sequence ID" value="MAPG_02073T0"/>
    <property type="gene ID" value="MAPG_02073"/>
</dbReference>
<reference evidence="3" key="5">
    <citation type="submission" date="2015-06" db="UniProtKB">
        <authorList>
            <consortium name="EnsemblFungi"/>
        </authorList>
    </citation>
    <scope>IDENTIFICATION</scope>
    <source>
        <strain evidence="3">ATCC 64411</strain>
    </source>
</reference>
<feature type="region of interest" description="Disordered" evidence="1">
    <location>
        <begin position="91"/>
        <end position="110"/>
    </location>
</feature>
<dbReference type="EMBL" id="ADBL01000529">
    <property type="status" value="NOT_ANNOTATED_CDS"/>
    <property type="molecule type" value="Genomic_DNA"/>
</dbReference>
<evidence type="ECO:0000313" key="2">
    <source>
        <dbReference type="EMBL" id="KLU83006.1"/>
    </source>
</evidence>
<sequence length="110" mass="11959">MRSRTLLGSMTTPDTSRGTNRQRRGTASWLGSDHKHKMAVYFPEALRRAPVWVLLAALGAHVDLHARAAASRSCAEEARLAPAFRDPCAHGRRRQGLLGSGQTSSCVALH</sequence>
<dbReference type="VEuPathDB" id="FungiDB:MAPG_02073"/>
<proteinExistence type="predicted"/>
<dbReference type="Proteomes" id="UP000011715">
    <property type="component" value="Unassembled WGS sequence"/>
</dbReference>
<gene>
    <name evidence="2" type="ORF">MAPG_02073</name>
</gene>